<protein>
    <recommendedName>
        <fullName evidence="11">O-fucosyltransferase family protein</fullName>
    </recommendedName>
</protein>
<dbReference type="GO" id="GO:0006004">
    <property type="term" value="P:fucose metabolic process"/>
    <property type="evidence" value="ECO:0007669"/>
    <property type="project" value="UniProtKB-KW"/>
</dbReference>
<dbReference type="PANTHER" id="PTHR13398:SF0">
    <property type="entry name" value="GDP-FUCOSE PROTEIN O-FUCOSYLTRANSFERASE 2"/>
    <property type="match status" value="1"/>
</dbReference>
<keyword evidence="8" id="KW-0325">Glycoprotein</keyword>
<dbReference type="AlphaFoldDB" id="A0A7N0RGH3"/>
<evidence type="ECO:0000256" key="1">
    <source>
        <dbReference type="ARBA" id="ARBA00004167"/>
    </source>
</evidence>
<evidence type="ECO:0000256" key="3">
    <source>
        <dbReference type="ARBA" id="ARBA00022676"/>
    </source>
</evidence>
<proteinExistence type="inferred from homology"/>
<evidence type="ECO:0000256" key="6">
    <source>
        <dbReference type="ARBA" id="ARBA00022989"/>
    </source>
</evidence>
<evidence type="ECO:0000256" key="9">
    <source>
        <dbReference type="ARBA" id="ARBA00023253"/>
    </source>
</evidence>
<evidence type="ECO:0000256" key="7">
    <source>
        <dbReference type="ARBA" id="ARBA00023136"/>
    </source>
</evidence>
<keyword evidence="4" id="KW-0808">Transferase</keyword>
<dbReference type="GO" id="GO:0046922">
    <property type="term" value="F:peptide-O-fucosyltransferase activity"/>
    <property type="evidence" value="ECO:0007669"/>
    <property type="project" value="InterPro"/>
</dbReference>
<evidence type="ECO:0000256" key="10">
    <source>
        <dbReference type="ARBA" id="ARBA00023277"/>
    </source>
</evidence>
<keyword evidence="7" id="KW-0472">Membrane</keyword>
<evidence type="ECO:0000313" key="13">
    <source>
        <dbReference type="Proteomes" id="UP000594263"/>
    </source>
</evidence>
<name>A0A7N0RGH3_KALFE</name>
<dbReference type="EnsemblPlants" id="Kaladp0011s0314.1.v1.1">
    <property type="protein sequence ID" value="Kaladp0011s0314.1.v1.1"/>
    <property type="gene ID" value="Kaladp0011s0314.v1.1"/>
</dbReference>
<sequence>MVYASLCSEHSNAKQPSCFFPIPQAAECISRIVERASAPVIYLSTDAAESETGLLQSLIVVKGKVVPLVKRPARNAAEKWDALLYRAKIEDDNQVKAMLDKTICAMSNVFIGAPGSTFTDDILRLRKDWGSASTCDEHLCQGEVPNFIAEGE</sequence>
<evidence type="ECO:0000256" key="11">
    <source>
        <dbReference type="ARBA" id="ARBA00030350"/>
    </source>
</evidence>
<dbReference type="Gene3D" id="3.40.50.11350">
    <property type="match status" value="1"/>
</dbReference>
<keyword evidence="5" id="KW-0812">Transmembrane</keyword>
<evidence type="ECO:0000256" key="5">
    <source>
        <dbReference type="ARBA" id="ARBA00022692"/>
    </source>
</evidence>
<keyword evidence="3" id="KW-0328">Glycosyltransferase</keyword>
<keyword evidence="9" id="KW-0294">Fucose metabolism</keyword>
<dbReference type="GO" id="GO:0016020">
    <property type="term" value="C:membrane"/>
    <property type="evidence" value="ECO:0007669"/>
    <property type="project" value="UniProtKB-SubCell"/>
</dbReference>
<comment type="subcellular location">
    <subcellularLocation>
        <location evidence="1">Membrane</location>
        <topology evidence="1">Single-pass membrane protein</topology>
    </subcellularLocation>
</comment>
<dbReference type="Proteomes" id="UP000594263">
    <property type="component" value="Unplaced"/>
</dbReference>
<organism evidence="12 13">
    <name type="scientific">Kalanchoe fedtschenkoi</name>
    <name type="common">Lavender scallops</name>
    <name type="synonym">South American air plant</name>
    <dbReference type="NCBI Taxonomy" id="63787"/>
    <lineage>
        <taxon>Eukaryota</taxon>
        <taxon>Viridiplantae</taxon>
        <taxon>Streptophyta</taxon>
        <taxon>Embryophyta</taxon>
        <taxon>Tracheophyta</taxon>
        <taxon>Spermatophyta</taxon>
        <taxon>Magnoliopsida</taxon>
        <taxon>eudicotyledons</taxon>
        <taxon>Gunneridae</taxon>
        <taxon>Pentapetalae</taxon>
        <taxon>Saxifragales</taxon>
        <taxon>Crassulaceae</taxon>
        <taxon>Kalanchoe</taxon>
    </lineage>
</organism>
<dbReference type="Gramene" id="Kaladp0011s0314.1.v1.1">
    <property type="protein sequence ID" value="Kaladp0011s0314.1.v1.1"/>
    <property type="gene ID" value="Kaladp0011s0314.v1.1"/>
</dbReference>
<accession>A0A7N0RGH3</accession>
<dbReference type="CDD" id="cd11296">
    <property type="entry name" value="O-FucT_like"/>
    <property type="match status" value="1"/>
</dbReference>
<evidence type="ECO:0000256" key="2">
    <source>
        <dbReference type="ARBA" id="ARBA00007737"/>
    </source>
</evidence>
<dbReference type="InterPro" id="IPR045130">
    <property type="entry name" value="OFUT2-like"/>
</dbReference>
<evidence type="ECO:0000256" key="8">
    <source>
        <dbReference type="ARBA" id="ARBA00023180"/>
    </source>
</evidence>
<keyword evidence="6" id="KW-1133">Transmembrane helix</keyword>
<comment type="similarity">
    <text evidence="2">Belongs to the glycosyltransferase GT106 family.</text>
</comment>
<evidence type="ECO:0000256" key="4">
    <source>
        <dbReference type="ARBA" id="ARBA00022679"/>
    </source>
</evidence>
<dbReference type="FunFam" id="3.40.50.11350:FF:000005">
    <property type="entry name" value="O-fucosyltransferase family protein"/>
    <property type="match status" value="1"/>
</dbReference>
<evidence type="ECO:0000313" key="12">
    <source>
        <dbReference type="EnsemblPlants" id="Kaladp0011s0314.1.v1.1"/>
    </source>
</evidence>
<keyword evidence="10" id="KW-0119">Carbohydrate metabolism</keyword>
<reference evidence="12" key="1">
    <citation type="submission" date="2021-01" db="UniProtKB">
        <authorList>
            <consortium name="EnsemblPlants"/>
        </authorList>
    </citation>
    <scope>IDENTIFICATION</scope>
</reference>
<dbReference type="PANTHER" id="PTHR13398">
    <property type="entry name" value="GDP-FUCOSE PROTEIN O-FUCOSYLTRANSFERASE 2"/>
    <property type="match status" value="1"/>
</dbReference>
<keyword evidence="13" id="KW-1185">Reference proteome</keyword>